<proteinExistence type="predicted"/>
<dbReference type="EMBL" id="CP109527">
    <property type="protein sequence ID" value="WTY33610.1"/>
    <property type="molecule type" value="Genomic_DNA"/>
</dbReference>
<dbReference type="GO" id="GO:0016757">
    <property type="term" value="F:glycosyltransferase activity"/>
    <property type="evidence" value="ECO:0007669"/>
    <property type="project" value="UniProtKB-KW"/>
</dbReference>
<feature type="compositionally biased region" description="Low complexity" evidence="1">
    <location>
        <begin position="292"/>
        <end position="314"/>
    </location>
</feature>
<dbReference type="RefSeq" id="WP_405145834.1">
    <property type="nucleotide sequence ID" value="NZ_CP109527.1"/>
</dbReference>
<dbReference type="InterPro" id="IPR043426">
    <property type="entry name" value="MltB-like"/>
</dbReference>
<accession>A0ABZ1N0Y4</accession>
<dbReference type="Pfam" id="PF13406">
    <property type="entry name" value="SLT_2"/>
    <property type="match status" value="1"/>
</dbReference>
<protein>
    <submittedName>
        <fullName evidence="3">Lytic murein transglycosylase</fullName>
        <ecNumber evidence="3">2.4.-.-</ecNumber>
    </submittedName>
</protein>
<dbReference type="CDD" id="cd13399">
    <property type="entry name" value="Slt35-like"/>
    <property type="match status" value="1"/>
</dbReference>
<dbReference type="PANTHER" id="PTHR30163">
    <property type="entry name" value="MEMBRANE-BOUND LYTIC MUREIN TRANSGLYCOSYLASE B"/>
    <property type="match status" value="1"/>
</dbReference>
<sequence length="388" mass="39490">MAGVVCSGSSVHVPNSDTSVDPAEALLATSAARNEGSGVVEGDEDAALSRMVGLLPVVPEPSRSWREVKSLADVDPIVTEAVAVRSVPLPIGRGVLGIPEIVLAAYRNAELTLESTQPGCGVTWNLLAAIGRIESAHASAGRTDAAGTTTTPIFGPALDGTLPGNEVIVAGDGSAVRALGPMQFLPGTWSRYAADGNGDGVSDPHNIFDATAAAAKYLCSGGLDLRDPAQELRAVLRYNNSRSYAADVLSWSTAYRTGGTASQAHIVESVPSMPTPSPGNEDVVAANNNTSAAPAEEPSETPEMAAEAPAEVPDAQQPAPGMITIPGLPPIPCGIFCPPVGQEPGPGQEAAPDPNAVPVPDAPIESTAPTPPPAITLPFGIVVPIPRR</sequence>
<dbReference type="InterPro" id="IPR023346">
    <property type="entry name" value="Lysozyme-like_dom_sf"/>
</dbReference>
<reference evidence="3 4" key="1">
    <citation type="submission" date="2022-10" db="EMBL/GenBank/DDBJ databases">
        <title>The complete genomes of actinobacterial strains from the NBC collection.</title>
        <authorList>
            <person name="Joergensen T.S."/>
            <person name="Alvarez Arevalo M."/>
            <person name="Sterndorff E.B."/>
            <person name="Faurdal D."/>
            <person name="Vuksanovic O."/>
            <person name="Mourched A.-S."/>
            <person name="Charusanti P."/>
            <person name="Shaw S."/>
            <person name="Blin K."/>
            <person name="Weber T."/>
        </authorList>
    </citation>
    <scope>NUCLEOTIDE SEQUENCE [LARGE SCALE GENOMIC DNA]</scope>
    <source>
        <strain evidence="3 4">NBC_01413</strain>
    </source>
</reference>
<evidence type="ECO:0000256" key="1">
    <source>
        <dbReference type="SAM" id="MobiDB-lite"/>
    </source>
</evidence>
<feature type="compositionally biased region" description="Low complexity" evidence="1">
    <location>
        <begin position="340"/>
        <end position="354"/>
    </location>
</feature>
<evidence type="ECO:0000313" key="4">
    <source>
        <dbReference type="Proteomes" id="UP001621418"/>
    </source>
</evidence>
<evidence type="ECO:0000313" key="3">
    <source>
        <dbReference type="EMBL" id="WTY33610.1"/>
    </source>
</evidence>
<keyword evidence="4" id="KW-1185">Reference proteome</keyword>
<name>A0ABZ1N0Y4_9NOCA</name>
<dbReference type="PANTHER" id="PTHR30163:SF8">
    <property type="entry name" value="LYTIC MUREIN TRANSGLYCOSYLASE"/>
    <property type="match status" value="1"/>
</dbReference>
<dbReference type="SUPFAM" id="SSF53955">
    <property type="entry name" value="Lysozyme-like"/>
    <property type="match status" value="1"/>
</dbReference>
<keyword evidence="3" id="KW-0328">Glycosyltransferase</keyword>
<feature type="region of interest" description="Disordered" evidence="1">
    <location>
        <begin position="340"/>
        <end position="376"/>
    </location>
</feature>
<evidence type="ECO:0000259" key="2">
    <source>
        <dbReference type="Pfam" id="PF13406"/>
    </source>
</evidence>
<feature type="region of interest" description="Disordered" evidence="1">
    <location>
        <begin position="291"/>
        <end position="314"/>
    </location>
</feature>
<keyword evidence="3" id="KW-0808">Transferase</keyword>
<feature type="domain" description="Transglycosylase SLT" evidence="2">
    <location>
        <begin position="173"/>
        <end position="222"/>
    </location>
</feature>
<dbReference type="InterPro" id="IPR031304">
    <property type="entry name" value="SLT_2"/>
</dbReference>
<dbReference type="Gene3D" id="1.10.530.10">
    <property type="match status" value="1"/>
</dbReference>
<organism evidence="3 4">
    <name type="scientific">Nocardia salmonicida</name>
    <dbReference type="NCBI Taxonomy" id="53431"/>
    <lineage>
        <taxon>Bacteria</taxon>
        <taxon>Bacillati</taxon>
        <taxon>Actinomycetota</taxon>
        <taxon>Actinomycetes</taxon>
        <taxon>Mycobacteriales</taxon>
        <taxon>Nocardiaceae</taxon>
        <taxon>Nocardia</taxon>
    </lineage>
</organism>
<gene>
    <name evidence="3" type="ORF">OG308_19965</name>
</gene>
<dbReference type="EC" id="2.4.-.-" evidence="3"/>
<dbReference type="Proteomes" id="UP001621418">
    <property type="component" value="Chromosome"/>
</dbReference>